<dbReference type="EMBL" id="LAZR01000402">
    <property type="protein sequence ID" value="KKN70496.1"/>
    <property type="molecule type" value="Genomic_DNA"/>
</dbReference>
<comment type="caution">
    <text evidence="2">The sequence shown here is derived from an EMBL/GenBank/DDBJ whole genome shotgun (WGS) entry which is preliminary data.</text>
</comment>
<feature type="transmembrane region" description="Helical" evidence="1">
    <location>
        <begin position="66"/>
        <end position="86"/>
    </location>
</feature>
<proteinExistence type="predicted"/>
<keyword evidence="1" id="KW-0812">Transmembrane</keyword>
<sequence>MIVQTVQTNAVMVGFVEEMASIDGIEKTADMEAALKGLLVGGALGAGVTFGGAKLIIEMIKKNKKFAALIGGVLGASLGAGAGLMMPSSPAASAGPQVIQTGPYSGLPVGTRYSDVVT</sequence>
<reference evidence="2" key="1">
    <citation type="journal article" date="2015" name="Nature">
        <title>Complex archaea that bridge the gap between prokaryotes and eukaryotes.</title>
        <authorList>
            <person name="Spang A."/>
            <person name="Saw J.H."/>
            <person name="Jorgensen S.L."/>
            <person name="Zaremba-Niedzwiedzka K."/>
            <person name="Martijn J."/>
            <person name="Lind A.E."/>
            <person name="van Eijk R."/>
            <person name="Schleper C."/>
            <person name="Guy L."/>
            <person name="Ettema T.J."/>
        </authorList>
    </citation>
    <scope>NUCLEOTIDE SEQUENCE</scope>
</reference>
<accession>A0A0F9VAC0</accession>
<name>A0A0F9VAC0_9ZZZZ</name>
<evidence type="ECO:0000313" key="2">
    <source>
        <dbReference type="EMBL" id="KKN70496.1"/>
    </source>
</evidence>
<keyword evidence="1" id="KW-1133">Transmembrane helix</keyword>
<evidence type="ECO:0000256" key="1">
    <source>
        <dbReference type="SAM" id="Phobius"/>
    </source>
</evidence>
<keyword evidence="1" id="KW-0472">Membrane</keyword>
<dbReference type="AlphaFoldDB" id="A0A0F9VAC0"/>
<organism evidence="2">
    <name type="scientific">marine sediment metagenome</name>
    <dbReference type="NCBI Taxonomy" id="412755"/>
    <lineage>
        <taxon>unclassified sequences</taxon>
        <taxon>metagenomes</taxon>
        <taxon>ecological metagenomes</taxon>
    </lineage>
</organism>
<gene>
    <name evidence="2" type="ORF">LCGC14_0430740</name>
</gene>
<protein>
    <submittedName>
        <fullName evidence="2">Uncharacterized protein</fullName>
    </submittedName>
</protein>